<reference evidence="1 2" key="1">
    <citation type="submission" date="2019-08" db="EMBL/GenBank/DDBJ databases">
        <title>Archangium and Cystobacter genomes.</title>
        <authorList>
            <person name="Chen I.-C.K."/>
            <person name="Wielgoss S."/>
        </authorList>
    </citation>
    <scope>NUCLEOTIDE SEQUENCE [LARGE SCALE GENOMIC DNA]</scope>
    <source>
        <strain evidence="1 2">Cbm 6</strain>
    </source>
</reference>
<gene>
    <name evidence="1" type="ORF">F0U60_29265</name>
</gene>
<keyword evidence="2" id="KW-1185">Reference proteome</keyword>
<sequence>MKPLAVLIIHGVEIQDENFHLTPMRLLQKHFARQFKGQAHAPDPEKAIIVEPVHWAPVLEDAERRLFEQHFEDKAGGFFEELRRLVVRVNGGSELWLAPLTALLSRRKDKRLGRLHYPGARWLIMHFVGDAIAYQPGIGKSEVYDNIHASVTEALARLRQRAGDDAPLCVMAHSLGSVIASNYFYDMQVARASMSDQEQIATRLLENPEDPMTRSPLERGETLAHLYTMGSPLALWSLRYPQQKELDRPVNVPAAELMQHHPGAGGEWVNFYDDDDVIAYPLQPLGEAYRKSVRDVCVKLNGLFTWTPMVHPFYWADDRVMEPIAKSLAATWRQVNASGFRKTGT</sequence>
<proteinExistence type="predicted"/>
<dbReference type="Proteomes" id="UP001611383">
    <property type="component" value="Chromosome"/>
</dbReference>
<protein>
    <recommendedName>
        <fullName evidence="3">Chemotaxis protein</fullName>
    </recommendedName>
</protein>
<dbReference type="EMBL" id="CP043494">
    <property type="protein sequence ID" value="WNG47764.1"/>
    <property type="molecule type" value="Genomic_DNA"/>
</dbReference>
<evidence type="ECO:0000313" key="2">
    <source>
        <dbReference type="Proteomes" id="UP001611383"/>
    </source>
</evidence>
<dbReference type="InterPro" id="IPR029058">
    <property type="entry name" value="AB_hydrolase_fold"/>
</dbReference>
<dbReference type="RefSeq" id="WP_395804474.1">
    <property type="nucleotide sequence ID" value="NZ_CP043494.1"/>
</dbReference>
<organism evidence="1 2">
    <name type="scientific">Archangium minus</name>
    <dbReference type="NCBI Taxonomy" id="83450"/>
    <lineage>
        <taxon>Bacteria</taxon>
        <taxon>Pseudomonadati</taxon>
        <taxon>Myxococcota</taxon>
        <taxon>Myxococcia</taxon>
        <taxon>Myxococcales</taxon>
        <taxon>Cystobacterineae</taxon>
        <taxon>Archangiaceae</taxon>
        <taxon>Archangium</taxon>
    </lineage>
</organism>
<evidence type="ECO:0000313" key="1">
    <source>
        <dbReference type="EMBL" id="WNG47764.1"/>
    </source>
</evidence>
<name>A0ABY9WX84_9BACT</name>
<dbReference type="SUPFAM" id="SSF53474">
    <property type="entry name" value="alpha/beta-Hydrolases"/>
    <property type="match status" value="1"/>
</dbReference>
<accession>A0ABY9WX84</accession>
<evidence type="ECO:0008006" key="3">
    <source>
        <dbReference type="Google" id="ProtNLM"/>
    </source>
</evidence>